<dbReference type="HOGENOM" id="CLU_2185655_0_0_1"/>
<protein>
    <submittedName>
        <fullName evidence="2">Uncharacterized protein</fullName>
    </submittedName>
</protein>
<feature type="transmembrane region" description="Helical" evidence="1">
    <location>
        <begin position="6"/>
        <end position="26"/>
    </location>
</feature>
<evidence type="ECO:0000313" key="3">
    <source>
        <dbReference type="Proteomes" id="UP000014978"/>
    </source>
</evidence>
<dbReference type="VEuPathDB" id="MicrosporidiaDB:SLOPH_623"/>
<gene>
    <name evidence="2" type="ORF">SLOPH_623</name>
</gene>
<reference evidence="3" key="1">
    <citation type="journal article" date="2013" name="PLoS Genet.">
        <title>The genome of Spraguea lophii and the basis of host-microsporidian interactions.</title>
        <authorList>
            <person name="Campbell S.E."/>
            <person name="Williams T.A."/>
            <person name="Yousuf A."/>
            <person name="Soanes D.M."/>
            <person name="Paszkiewicz K.H."/>
            <person name="Williams B.A.P."/>
        </authorList>
    </citation>
    <scope>NUCLEOTIDE SEQUENCE [LARGE SCALE GENOMIC DNA]</scope>
    <source>
        <strain evidence="3">42_110</strain>
    </source>
</reference>
<comment type="caution">
    <text evidence="2">The sequence shown here is derived from an EMBL/GenBank/DDBJ whole genome shotgun (WGS) entry which is preliminary data.</text>
</comment>
<dbReference type="InParanoid" id="S7W540"/>
<evidence type="ECO:0000256" key="1">
    <source>
        <dbReference type="SAM" id="Phobius"/>
    </source>
</evidence>
<dbReference type="EMBL" id="ATCN01001190">
    <property type="protein sequence ID" value="EPR77871.1"/>
    <property type="molecule type" value="Genomic_DNA"/>
</dbReference>
<evidence type="ECO:0000313" key="2">
    <source>
        <dbReference type="EMBL" id="EPR77871.1"/>
    </source>
</evidence>
<keyword evidence="1" id="KW-0472">Membrane</keyword>
<name>S7W540_SPRLO</name>
<accession>S7W540</accession>
<dbReference type="AlphaFoldDB" id="S7W540"/>
<proteinExistence type="predicted"/>
<keyword evidence="1" id="KW-0812">Transmembrane</keyword>
<sequence length="109" mass="13032">MIFSYLSIIYTTIIPYIIIHIIYNKYFTLMSMTKRILRSPDTSIFSEDSDCRCYKDYNGYKDNRNDNTYIDKGDTYIDRDYDNSINDTTYTTNTYTTNTTYNNNTDNIF</sequence>
<dbReference type="Proteomes" id="UP000014978">
    <property type="component" value="Unassembled WGS sequence"/>
</dbReference>
<keyword evidence="1" id="KW-1133">Transmembrane helix</keyword>
<keyword evidence="3" id="KW-1185">Reference proteome</keyword>
<organism evidence="2 3">
    <name type="scientific">Spraguea lophii (strain 42_110)</name>
    <name type="common">Microsporidian parasite</name>
    <dbReference type="NCBI Taxonomy" id="1358809"/>
    <lineage>
        <taxon>Eukaryota</taxon>
        <taxon>Fungi</taxon>
        <taxon>Fungi incertae sedis</taxon>
        <taxon>Microsporidia</taxon>
        <taxon>Spragueidae</taxon>
        <taxon>Spraguea</taxon>
    </lineage>
</organism>